<evidence type="ECO:0000313" key="2">
    <source>
        <dbReference type="Proteomes" id="UP001243330"/>
    </source>
</evidence>
<accession>A0AAD9A0N0</accession>
<dbReference type="AlphaFoldDB" id="A0AAD9A0N0"/>
<proteinExistence type="predicted"/>
<evidence type="ECO:0000313" key="1">
    <source>
        <dbReference type="EMBL" id="KAK1838903.1"/>
    </source>
</evidence>
<reference evidence="1" key="1">
    <citation type="submission" date="2023-01" db="EMBL/GenBank/DDBJ databases">
        <title>Colletotrichum chrysophilum M932 genome sequence.</title>
        <authorList>
            <person name="Baroncelli R."/>
        </authorList>
    </citation>
    <scope>NUCLEOTIDE SEQUENCE</scope>
    <source>
        <strain evidence="1">M932</strain>
    </source>
</reference>
<organism evidence="1 2">
    <name type="scientific">Colletotrichum chrysophilum</name>
    <dbReference type="NCBI Taxonomy" id="1836956"/>
    <lineage>
        <taxon>Eukaryota</taxon>
        <taxon>Fungi</taxon>
        <taxon>Dikarya</taxon>
        <taxon>Ascomycota</taxon>
        <taxon>Pezizomycotina</taxon>
        <taxon>Sordariomycetes</taxon>
        <taxon>Hypocreomycetidae</taxon>
        <taxon>Glomerellales</taxon>
        <taxon>Glomerellaceae</taxon>
        <taxon>Colletotrichum</taxon>
        <taxon>Colletotrichum gloeosporioides species complex</taxon>
    </lineage>
</organism>
<keyword evidence="2" id="KW-1185">Reference proteome</keyword>
<comment type="caution">
    <text evidence="1">The sequence shown here is derived from an EMBL/GenBank/DDBJ whole genome shotgun (WGS) entry which is preliminary data.</text>
</comment>
<sequence length="52" mass="5980">MSYVADEAENIWVVVPVAWTYDTWLEDLLMLLHSEARGNKLVDYSPSAVFSF</sequence>
<dbReference type="Proteomes" id="UP001243330">
    <property type="component" value="Unassembled WGS sequence"/>
</dbReference>
<gene>
    <name evidence="1" type="ORF">CCHR01_18471</name>
</gene>
<protein>
    <submittedName>
        <fullName evidence="1">Uncharacterized protein</fullName>
    </submittedName>
</protein>
<name>A0AAD9A0N0_9PEZI</name>
<dbReference type="EMBL" id="JAQOWY010000749">
    <property type="protein sequence ID" value="KAK1838903.1"/>
    <property type="molecule type" value="Genomic_DNA"/>
</dbReference>